<feature type="transmembrane region" description="Helical" evidence="1">
    <location>
        <begin position="113"/>
        <end position="134"/>
    </location>
</feature>
<feature type="transmembrane region" description="Helical" evidence="1">
    <location>
        <begin position="317"/>
        <end position="334"/>
    </location>
</feature>
<evidence type="ECO:0008006" key="4">
    <source>
        <dbReference type="Google" id="ProtNLM"/>
    </source>
</evidence>
<feature type="transmembrane region" description="Helical" evidence="1">
    <location>
        <begin position="546"/>
        <end position="569"/>
    </location>
</feature>
<protein>
    <recommendedName>
        <fullName evidence="4">Glycosyltransferase RgtA/B/C/D-like domain-containing protein</fullName>
    </recommendedName>
</protein>
<name>A0ABP8BGW7_9ACTN</name>
<keyword evidence="1" id="KW-0472">Membrane</keyword>
<feature type="transmembrane region" description="Helical" evidence="1">
    <location>
        <begin position="232"/>
        <end position="251"/>
    </location>
</feature>
<feature type="transmembrane region" description="Helical" evidence="1">
    <location>
        <begin position="20"/>
        <end position="41"/>
    </location>
</feature>
<evidence type="ECO:0000313" key="2">
    <source>
        <dbReference type="EMBL" id="GAA4206616.1"/>
    </source>
</evidence>
<feature type="transmembrane region" description="Helical" evidence="1">
    <location>
        <begin position="76"/>
        <end position="93"/>
    </location>
</feature>
<feature type="transmembrane region" description="Helical" evidence="1">
    <location>
        <begin position="430"/>
        <end position="448"/>
    </location>
</feature>
<keyword evidence="3" id="KW-1185">Reference proteome</keyword>
<feature type="transmembrane region" description="Helical" evidence="1">
    <location>
        <begin position="520"/>
        <end position="539"/>
    </location>
</feature>
<comment type="caution">
    <text evidence="2">The sequence shown here is derived from an EMBL/GenBank/DDBJ whole genome shotgun (WGS) entry which is preliminary data.</text>
</comment>
<sequence>MTALTAAVTAFFGVSVPDMVLFGLYVVLGVGLPGVLLLRLLYRGRRTLAEEMALGLALGYAVEVFAYAGARALGVPLLVLVWPIGTCLLFLAVPRLRRHWTVSPSRRERAPVWWSWLLALLFGYLLAWSAVSFFRLNALTWPALGGAFPDMPFHLALVGELRHHMPPTVPMVAGEPLSYHWFVYADLAAASWVTGVEPLVLLFRLGMLPMLAAFVVLAGMTGRRITGSWTGAALTATGTVLVATPSLYLGSNGAFTWGGVPDLAWASPTQTFGALLFAPVVLLLADLLERRRRTAGRWPLLGVFLVAVAGAKATYLPLLGAGLLAVAAAGAVRRRGPSRPLLAALGMTAACFLFAQFVLFDGARQALAVDPFSFMRTVWREMTGAGEGTDPPPLSTLGMVAVFLLCWAVTWGGISGLLSRPRLLLRPGVALTLGIGAAGVGAALLLGHPGRSQLFFLSGAYPYLAAVTALGIVTLARRARQSRRATLYAAGAGLAAAYLIPLLCDVRIPLEPGTADTVLYLPYVVLLAAILSAAAVLAVTNGRLRAWSLVVTALAVVGLPAVVHARVLWVVHGGDRSAPPPATAPPPEGALDAGRWLRDHSDPGDLVATNAHCRWGREEPCDGRHFWVAALSERRVLVEGWTYTARNLTRWRPELPSLELPFWDDRLLALNDSVFEAPTGEAVRDLRERYGVRWLLADEHRGGPAPGLAAFATPRFRSGGYAVYRLPDAPA</sequence>
<proteinExistence type="predicted"/>
<keyword evidence="1" id="KW-1133">Transmembrane helix</keyword>
<feature type="transmembrane region" description="Helical" evidence="1">
    <location>
        <begin position="295"/>
        <end position="311"/>
    </location>
</feature>
<reference evidence="3" key="1">
    <citation type="journal article" date="2019" name="Int. J. Syst. Evol. Microbiol.">
        <title>The Global Catalogue of Microorganisms (GCM) 10K type strain sequencing project: providing services to taxonomists for standard genome sequencing and annotation.</title>
        <authorList>
            <consortium name="The Broad Institute Genomics Platform"/>
            <consortium name="The Broad Institute Genome Sequencing Center for Infectious Disease"/>
            <person name="Wu L."/>
            <person name="Ma J."/>
        </authorList>
    </citation>
    <scope>NUCLEOTIDE SEQUENCE [LARGE SCALE GENOMIC DNA]</scope>
    <source>
        <strain evidence="3">JCM 17388</strain>
    </source>
</reference>
<evidence type="ECO:0000313" key="3">
    <source>
        <dbReference type="Proteomes" id="UP001501251"/>
    </source>
</evidence>
<feature type="transmembrane region" description="Helical" evidence="1">
    <location>
        <begin position="397"/>
        <end position="418"/>
    </location>
</feature>
<keyword evidence="1" id="KW-0812">Transmembrane</keyword>
<feature type="transmembrane region" description="Helical" evidence="1">
    <location>
        <begin position="487"/>
        <end position="508"/>
    </location>
</feature>
<evidence type="ECO:0000256" key="1">
    <source>
        <dbReference type="SAM" id="Phobius"/>
    </source>
</evidence>
<gene>
    <name evidence="2" type="ORF">GCM10022252_69000</name>
</gene>
<dbReference type="Proteomes" id="UP001501251">
    <property type="component" value="Unassembled WGS sequence"/>
</dbReference>
<accession>A0ABP8BGW7</accession>
<feature type="transmembrane region" description="Helical" evidence="1">
    <location>
        <begin position="201"/>
        <end position="220"/>
    </location>
</feature>
<dbReference type="EMBL" id="BAABAQ010000016">
    <property type="protein sequence ID" value="GAA4206616.1"/>
    <property type="molecule type" value="Genomic_DNA"/>
</dbReference>
<feature type="transmembrane region" description="Helical" evidence="1">
    <location>
        <begin position="53"/>
        <end position="70"/>
    </location>
</feature>
<organism evidence="2 3">
    <name type="scientific">Streptosporangium oxazolinicum</name>
    <dbReference type="NCBI Taxonomy" id="909287"/>
    <lineage>
        <taxon>Bacteria</taxon>
        <taxon>Bacillati</taxon>
        <taxon>Actinomycetota</taxon>
        <taxon>Actinomycetes</taxon>
        <taxon>Streptosporangiales</taxon>
        <taxon>Streptosporangiaceae</taxon>
        <taxon>Streptosporangium</taxon>
    </lineage>
</organism>
<feature type="transmembrane region" description="Helical" evidence="1">
    <location>
        <begin position="454"/>
        <end position="475"/>
    </location>
</feature>
<dbReference type="RefSeq" id="WP_344922412.1">
    <property type="nucleotide sequence ID" value="NZ_BAABAQ010000016.1"/>
</dbReference>
<feature type="transmembrane region" description="Helical" evidence="1">
    <location>
        <begin position="271"/>
        <end position="288"/>
    </location>
</feature>
<feature type="transmembrane region" description="Helical" evidence="1">
    <location>
        <begin position="341"/>
        <end position="360"/>
    </location>
</feature>